<reference evidence="5" key="1">
    <citation type="submission" date="2019-05" db="EMBL/GenBank/DDBJ databases">
        <title>Annotation for the trematode Fasciolopsis buski.</title>
        <authorList>
            <person name="Choi Y.-J."/>
        </authorList>
    </citation>
    <scope>NUCLEOTIDE SEQUENCE</scope>
    <source>
        <strain evidence="5">HT</strain>
        <tissue evidence="5">Whole worm</tissue>
    </source>
</reference>
<keyword evidence="1" id="KW-0479">Metal-binding</keyword>
<dbReference type="Pfam" id="PF00264">
    <property type="entry name" value="Tyrosinase"/>
    <property type="match status" value="1"/>
</dbReference>
<dbReference type="GO" id="GO:0046872">
    <property type="term" value="F:metal ion binding"/>
    <property type="evidence" value="ECO:0007669"/>
    <property type="project" value="UniProtKB-KW"/>
</dbReference>
<dbReference type="AlphaFoldDB" id="A0A8E0VLB5"/>
<evidence type="ECO:0000256" key="1">
    <source>
        <dbReference type="ARBA" id="ARBA00022723"/>
    </source>
</evidence>
<dbReference type="PROSITE" id="PS00498">
    <property type="entry name" value="TYROSINASE_2"/>
    <property type="match status" value="1"/>
</dbReference>
<proteinExistence type="predicted"/>
<keyword evidence="6" id="KW-1185">Reference proteome</keyword>
<sequence length="488" mass="56411">MRDGPWVAISSVLWVLLLLLLQTAFIQAFIPKHCLGNISVTGGSGVCCPIPKGRFEPCGGRGIGSCEPLFVQLEPLPKHMLRDDRMHWPSHFFKHTCKCEGNHFGIACDECWYGWEGPLCNKRHKVVRRNIFSFTPKERKMFVNIVAKTTHLRSDYVIVYEKSPIYSDPLWKPKFLDVDYQYLIAYWHEYASRGTLYKSAEICESVQKLDNNHNVIGFATWHRYLMLLWERALRKIASEMYGWYDFAIPYWDWVDSTKCDVCRNDIVGAPGPWVNGIRLIHKGSPFSKWPENCSPPKSLSKCYGCHASWPYFKPLNRHYKSTEFPTTSDLQFALSRKTFYFADPIEDLLKCRGFHQALEGFCGRPGVNSTSLYMHNKVHNMVAGSFCCAATAANDPIFILHHSQIDRILQVWFQRYRPRPTDYPNHGVEPANCRECNMIAFIPAVRHVDMFVDMRDLGIHYDNYDFGTRGFKGDQFIKYGSAAFVWGD</sequence>
<accession>A0A8E0VLB5</accession>
<keyword evidence="2" id="KW-0186">Copper</keyword>
<evidence type="ECO:0000313" key="5">
    <source>
        <dbReference type="EMBL" id="KAA0195062.1"/>
    </source>
</evidence>
<dbReference type="OrthoDB" id="6132182at2759"/>
<name>A0A8E0VLB5_9TREM</name>
<dbReference type="PANTHER" id="PTHR11474:SF126">
    <property type="entry name" value="TYROSINASE-LIKE PROTEIN TYR-1-RELATED"/>
    <property type="match status" value="1"/>
</dbReference>
<feature type="domain" description="Tyrosinase copper-binding" evidence="4">
    <location>
        <begin position="395"/>
        <end position="406"/>
    </location>
</feature>
<organism evidence="5 6">
    <name type="scientific">Fasciolopsis buskii</name>
    <dbReference type="NCBI Taxonomy" id="27845"/>
    <lineage>
        <taxon>Eukaryota</taxon>
        <taxon>Metazoa</taxon>
        <taxon>Spiralia</taxon>
        <taxon>Lophotrochozoa</taxon>
        <taxon>Platyhelminthes</taxon>
        <taxon>Trematoda</taxon>
        <taxon>Digenea</taxon>
        <taxon>Plagiorchiida</taxon>
        <taxon>Echinostomata</taxon>
        <taxon>Echinostomatoidea</taxon>
        <taxon>Fasciolidae</taxon>
        <taxon>Fasciolopsis</taxon>
    </lineage>
</organism>
<dbReference type="Gene3D" id="1.10.1280.10">
    <property type="entry name" value="Di-copper center containing domain from catechol oxidase"/>
    <property type="match status" value="1"/>
</dbReference>
<comment type="caution">
    <text evidence="5">The sequence shown here is derived from an EMBL/GenBank/DDBJ whole genome shotgun (WGS) entry which is preliminary data.</text>
</comment>
<feature type="chain" id="PRO_5034250579" evidence="3">
    <location>
        <begin position="29"/>
        <end position="488"/>
    </location>
</feature>
<dbReference type="SUPFAM" id="SSF48056">
    <property type="entry name" value="Di-copper centre-containing domain"/>
    <property type="match status" value="1"/>
</dbReference>
<dbReference type="PRINTS" id="PR00092">
    <property type="entry name" value="TYROSINASE"/>
</dbReference>
<keyword evidence="3" id="KW-0732">Signal</keyword>
<dbReference type="PANTHER" id="PTHR11474">
    <property type="entry name" value="TYROSINASE FAMILY MEMBER"/>
    <property type="match status" value="1"/>
</dbReference>
<feature type="signal peptide" evidence="3">
    <location>
        <begin position="1"/>
        <end position="28"/>
    </location>
</feature>
<dbReference type="Proteomes" id="UP000728185">
    <property type="component" value="Unassembled WGS sequence"/>
</dbReference>
<dbReference type="InterPro" id="IPR050316">
    <property type="entry name" value="Tyrosinase/Hemocyanin"/>
</dbReference>
<gene>
    <name evidence="5" type="ORF">FBUS_06120</name>
</gene>
<evidence type="ECO:0000256" key="3">
    <source>
        <dbReference type="SAM" id="SignalP"/>
    </source>
</evidence>
<dbReference type="InterPro" id="IPR008922">
    <property type="entry name" value="Di-copper_centre_dom_sf"/>
</dbReference>
<protein>
    <submittedName>
        <fullName evidence="5">Tyrosinase</fullName>
    </submittedName>
</protein>
<evidence type="ECO:0000256" key="2">
    <source>
        <dbReference type="ARBA" id="ARBA00023008"/>
    </source>
</evidence>
<dbReference type="InterPro" id="IPR002227">
    <property type="entry name" value="Tyrosinase_Cu-bd"/>
</dbReference>
<evidence type="ECO:0000259" key="4">
    <source>
        <dbReference type="PROSITE" id="PS00498"/>
    </source>
</evidence>
<evidence type="ECO:0000313" key="6">
    <source>
        <dbReference type="Proteomes" id="UP000728185"/>
    </source>
</evidence>
<dbReference type="EMBL" id="LUCM01003957">
    <property type="protein sequence ID" value="KAA0195062.1"/>
    <property type="molecule type" value="Genomic_DNA"/>
</dbReference>
<dbReference type="GO" id="GO:0016491">
    <property type="term" value="F:oxidoreductase activity"/>
    <property type="evidence" value="ECO:0007669"/>
    <property type="project" value="InterPro"/>
</dbReference>